<dbReference type="RefSeq" id="WP_015180215.1">
    <property type="nucleotide sequence ID" value="NC_019738.1"/>
</dbReference>
<dbReference type="HOGENOM" id="CLU_1319712_0_0_3"/>
<accession>K9W8A1</accession>
<protein>
    <submittedName>
        <fullName evidence="1">Uncharacterized protein</fullName>
    </submittedName>
</protein>
<gene>
    <name evidence="1" type="ORF">Mic7113_0111</name>
</gene>
<sequence>MSSLSKPSTVVGLSLIATLSLLVATYTQYTRVQARGIKPQPSTLTASSQLNSKLGSRLTTEANPELAWFNLTDWMYLLNRSDPQSPEGVLAHVVASIFTRDTGALASQMENSSIQFGLDQWLTEKGKHNKRKLASLDTSSPWPNTLTIAKTESSMNGEKYTYWLKGTARTSEPGVFYPIEFSIQLVKDTQGKWLVNDFHLIPQSWERR</sequence>
<name>K9W8A1_9CYAN</name>
<dbReference type="KEGG" id="mic:Mic7113_0111"/>
<dbReference type="EMBL" id="CP003630">
    <property type="protein sequence ID" value="AFZ16051.1"/>
    <property type="molecule type" value="Genomic_DNA"/>
</dbReference>
<organism evidence="1 2">
    <name type="scientific">Allocoleopsis franciscana PCC 7113</name>
    <dbReference type="NCBI Taxonomy" id="1173027"/>
    <lineage>
        <taxon>Bacteria</taxon>
        <taxon>Bacillati</taxon>
        <taxon>Cyanobacteriota</taxon>
        <taxon>Cyanophyceae</taxon>
        <taxon>Coleofasciculales</taxon>
        <taxon>Coleofasciculaceae</taxon>
        <taxon>Allocoleopsis</taxon>
        <taxon>Allocoleopsis franciscana</taxon>
    </lineage>
</organism>
<keyword evidence="2" id="KW-1185">Reference proteome</keyword>
<evidence type="ECO:0000313" key="1">
    <source>
        <dbReference type="EMBL" id="AFZ16051.1"/>
    </source>
</evidence>
<proteinExistence type="predicted"/>
<dbReference type="AlphaFoldDB" id="K9W8A1"/>
<reference evidence="1 2" key="1">
    <citation type="submission" date="2012-06" db="EMBL/GenBank/DDBJ databases">
        <title>Finished chromosome of genome of Microcoleus sp. PCC 7113.</title>
        <authorList>
            <consortium name="US DOE Joint Genome Institute"/>
            <person name="Gugger M."/>
            <person name="Coursin T."/>
            <person name="Rippka R."/>
            <person name="Tandeau De Marsac N."/>
            <person name="Huntemann M."/>
            <person name="Wei C.-L."/>
            <person name="Han J."/>
            <person name="Detter J.C."/>
            <person name="Han C."/>
            <person name="Tapia R."/>
            <person name="Chen A."/>
            <person name="Kyrpides N."/>
            <person name="Mavromatis K."/>
            <person name="Markowitz V."/>
            <person name="Szeto E."/>
            <person name="Ivanova N."/>
            <person name="Pagani I."/>
            <person name="Pati A."/>
            <person name="Goodwin L."/>
            <person name="Nordberg H.P."/>
            <person name="Cantor M.N."/>
            <person name="Hua S.X."/>
            <person name="Woyke T."/>
            <person name="Kerfeld C.A."/>
        </authorList>
    </citation>
    <scope>NUCLEOTIDE SEQUENCE [LARGE SCALE GENOMIC DNA]</scope>
    <source>
        <strain evidence="1 2">PCC 7113</strain>
    </source>
</reference>
<evidence type="ECO:0000313" key="2">
    <source>
        <dbReference type="Proteomes" id="UP000010471"/>
    </source>
</evidence>
<dbReference type="Proteomes" id="UP000010471">
    <property type="component" value="Chromosome"/>
</dbReference>